<evidence type="ECO:0000259" key="5">
    <source>
        <dbReference type="Pfam" id="PF10355"/>
    </source>
</evidence>
<feature type="transmembrane region" description="Helical" evidence="2">
    <location>
        <begin position="56"/>
        <end position="77"/>
    </location>
</feature>
<dbReference type="PANTHER" id="PTHR31685:SF3">
    <property type="entry name" value="INTEGRAL MEMBRANE PROTEIN (AFU_ORTHOLOGUE AFUA_6G12730)"/>
    <property type="match status" value="1"/>
</dbReference>
<evidence type="ECO:0000256" key="1">
    <source>
        <dbReference type="SAM" id="MobiDB-lite"/>
    </source>
</evidence>
<keyword evidence="2" id="KW-0472">Membrane</keyword>
<dbReference type="Pfam" id="PF10355">
    <property type="entry name" value="Ytp1"/>
    <property type="match status" value="1"/>
</dbReference>
<evidence type="ECO:0000256" key="3">
    <source>
        <dbReference type="SAM" id="SignalP"/>
    </source>
</evidence>
<evidence type="ECO:0008006" key="8">
    <source>
        <dbReference type="Google" id="ProtNLM"/>
    </source>
</evidence>
<feature type="transmembrane region" description="Helical" evidence="2">
    <location>
        <begin position="271"/>
        <end position="291"/>
    </location>
</feature>
<feature type="transmembrane region" description="Helical" evidence="2">
    <location>
        <begin position="124"/>
        <end position="146"/>
    </location>
</feature>
<feature type="transmembrane region" description="Helical" evidence="2">
    <location>
        <begin position="475"/>
        <end position="493"/>
    </location>
</feature>
<feature type="compositionally biased region" description="Low complexity" evidence="1">
    <location>
        <begin position="186"/>
        <end position="202"/>
    </location>
</feature>
<gene>
    <name evidence="6" type="ORF">TD95_002099</name>
</gene>
<dbReference type="InterPro" id="IPR018825">
    <property type="entry name" value="DUF2427"/>
</dbReference>
<protein>
    <recommendedName>
        <fullName evidence="8">Protein YTP1-like C-terminal domain-containing protein</fullName>
    </recommendedName>
</protein>
<dbReference type="AlphaFoldDB" id="A0A0F4ZBI4"/>
<feature type="transmembrane region" description="Helical" evidence="2">
    <location>
        <begin position="505"/>
        <end position="524"/>
    </location>
</feature>
<feature type="transmembrane region" description="Helical" evidence="2">
    <location>
        <begin position="539"/>
        <end position="562"/>
    </location>
</feature>
<feature type="transmembrane region" description="Helical" evidence="2">
    <location>
        <begin position="303"/>
        <end position="322"/>
    </location>
</feature>
<evidence type="ECO:0000313" key="7">
    <source>
        <dbReference type="Proteomes" id="UP000033483"/>
    </source>
</evidence>
<organism evidence="6 7">
    <name type="scientific">Thielaviopsis punctulata</name>
    <dbReference type="NCBI Taxonomy" id="72032"/>
    <lineage>
        <taxon>Eukaryota</taxon>
        <taxon>Fungi</taxon>
        <taxon>Dikarya</taxon>
        <taxon>Ascomycota</taxon>
        <taxon>Pezizomycotina</taxon>
        <taxon>Sordariomycetes</taxon>
        <taxon>Hypocreomycetidae</taxon>
        <taxon>Microascales</taxon>
        <taxon>Ceratocystidaceae</taxon>
        <taxon>Thielaviopsis</taxon>
    </lineage>
</organism>
<keyword evidence="7" id="KW-1185">Reference proteome</keyword>
<dbReference type="Proteomes" id="UP000033483">
    <property type="component" value="Unassembled WGS sequence"/>
</dbReference>
<reference evidence="6 7" key="1">
    <citation type="submission" date="2015-03" db="EMBL/GenBank/DDBJ databases">
        <authorList>
            <person name="Radwan O."/>
            <person name="Al-Naeli F.A."/>
            <person name="Rendon G.A."/>
            <person name="Fields C."/>
        </authorList>
    </citation>
    <scope>NUCLEOTIDE SEQUENCE [LARGE SCALE GENOMIC DNA]</scope>
    <source>
        <strain evidence="6">CR-DP1</strain>
    </source>
</reference>
<evidence type="ECO:0000313" key="6">
    <source>
        <dbReference type="EMBL" id="KKA27198.1"/>
    </source>
</evidence>
<proteinExistence type="predicted"/>
<feature type="signal peptide" evidence="3">
    <location>
        <begin position="1"/>
        <end position="19"/>
    </location>
</feature>
<feature type="region of interest" description="Disordered" evidence="1">
    <location>
        <begin position="166"/>
        <end position="202"/>
    </location>
</feature>
<dbReference type="InterPro" id="IPR018827">
    <property type="entry name" value="YTP1_C"/>
</dbReference>
<dbReference type="OrthoDB" id="4005299at2759"/>
<keyword evidence="2" id="KW-0812">Transmembrane</keyword>
<feature type="chain" id="PRO_5002482491" description="Protein YTP1-like C-terminal domain-containing protein" evidence="3">
    <location>
        <begin position="20"/>
        <end position="575"/>
    </location>
</feature>
<evidence type="ECO:0000259" key="4">
    <source>
        <dbReference type="Pfam" id="PF10348"/>
    </source>
</evidence>
<feature type="transmembrane region" description="Helical" evidence="2">
    <location>
        <begin position="84"/>
        <end position="104"/>
    </location>
</feature>
<feature type="domain" description="Protein YTP1-like C-terminal" evidence="5">
    <location>
        <begin position="276"/>
        <end position="563"/>
    </location>
</feature>
<sequence length="575" mass="63003">MSSLTPAVLLFAAMALAHGGESSTMSMGAENHTVDTPEEPQTPNSYFNYPKHSGALFAHIVIMCVAWVVSLPVAVMFSIARSRFTIVSQLVFGALNALGVFIAIGYNASTPDLYPNNAHHKLGWIVTVTLTTQFAIGIVGKLAGVLQGLAKPHTQQYEQVAFIPTESSSQQLRSPGPYRLSDDSGHSTVHSSSSHSRSSSASTVAEHAQYELNNMHKEHFDEEEDVGFASGPAFIPGSATKWTRASETIAGFFSARVWRIFAVYYDAVDRVILPLGFVTLACGIVTVGRFFEDTRIYSGLAHWIKGGIFFWLGLLTLGRWSGSFGDFGWAWNIRPRRAGQGWRPTAEFTESFLIFVYGITNVFLEHLGSQDGVWTHQDLEHLSITILFIGGGACGMLIESSVVRELLNTTVDESISVSEGLMVDRERGEIEKPGQYSFSMNPIPAVVILLLGIMMSSHEQPSMISTMVHKQWGDLLAAASFSRALTYIILWLRPPTSVYPSRPPTELLTSFGLIAGGLIFMASASDTVDAIIRNQLDAMFLYTVTMGIVGLLMAWVLFVLALKGWAVRKEKAWRA</sequence>
<dbReference type="Pfam" id="PF10348">
    <property type="entry name" value="DUF2427"/>
    <property type="match status" value="1"/>
</dbReference>
<evidence type="ECO:0000256" key="2">
    <source>
        <dbReference type="SAM" id="Phobius"/>
    </source>
</evidence>
<feature type="region of interest" description="Disordered" evidence="1">
    <location>
        <begin position="23"/>
        <end position="44"/>
    </location>
</feature>
<keyword evidence="2" id="KW-1133">Transmembrane helix</keyword>
<comment type="caution">
    <text evidence="6">The sequence shown here is derived from an EMBL/GenBank/DDBJ whole genome shotgun (WGS) entry which is preliminary data.</text>
</comment>
<keyword evidence="3" id="KW-0732">Signal</keyword>
<accession>A0A0F4ZBI4</accession>
<feature type="domain" description="DUF2427" evidence="4">
    <location>
        <begin position="42"/>
        <end position="142"/>
    </location>
</feature>
<feature type="transmembrane region" description="Helical" evidence="2">
    <location>
        <begin position="436"/>
        <end position="455"/>
    </location>
</feature>
<dbReference type="PANTHER" id="PTHR31685">
    <property type="entry name" value="INTEGRAL MEMBRANE PROTEIN (AFU_ORTHOLOGUE AFUA_6G12730)-RELATED"/>
    <property type="match status" value="1"/>
</dbReference>
<name>A0A0F4ZBI4_9PEZI</name>
<feature type="transmembrane region" description="Helical" evidence="2">
    <location>
        <begin position="381"/>
        <end position="398"/>
    </location>
</feature>
<dbReference type="EMBL" id="LAEV01001859">
    <property type="protein sequence ID" value="KKA27198.1"/>
    <property type="molecule type" value="Genomic_DNA"/>
</dbReference>